<gene>
    <name evidence="3" type="ORF">A2110_01725</name>
</gene>
<dbReference type="PANTHER" id="PTHR12227:SF0">
    <property type="entry name" value="GLYCERATE KINASE"/>
    <property type="match status" value="1"/>
</dbReference>
<dbReference type="InterPro" id="IPR038614">
    <property type="entry name" value="GK_N_sf"/>
</dbReference>
<dbReference type="Proteomes" id="UP000176273">
    <property type="component" value="Unassembled WGS sequence"/>
</dbReference>
<evidence type="ECO:0008006" key="5">
    <source>
        <dbReference type="Google" id="ProtNLM"/>
    </source>
</evidence>
<dbReference type="InterPro" id="IPR039760">
    <property type="entry name" value="MOFRL_protein"/>
</dbReference>
<dbReference type="InterPro" id="IPR025286">
    <property type="entry name" value="MOFRL_assoc_dom"/>
</dbReference>
<dbReference type="STRING" id="1798468.A2110_01725"/>
<name>A0A1F6BKP0_9BACT</name>
<evidence type="ECO:0000259" key="2">
    <source>
        <dbReference type="Pfam" id="PF13660"/>
    </source>
</evidence>
<reference evidence="3 4" key="1">
    <citation type="journal article" date="2016" name="Nat. Commun.">
        <title>Thousands of microbial genomes shed light on interconnected biogeochemical processes in an aquifer system.</title>
        <authorList>
            <person name="Anantharaman K."/>
            <person name="Brown C.T."/>
            <person name="Hug L.A."/>
            <person name="Sharon I."/>
            <person name="Castelle C.J."/>
            <person name="Probst A.J."/>
            <person name="Thomas B.C."/>
            <person name="Singh A."/>
            <person name="Wilkins M.J."/>
            <person name="Karaoz U."/>
            <person name="Brodie E.L."/>
            <person name="Williams K.H."/>
            <person name="Hubbard S.S."/>
            <person name="Banfield J.F."/>
        </authorList>
    </citation>
    <scope>NUCLEOTIDE SEQUENCE [LARGE SCALE GENOMIC DNA]</scope>
</reference>
<dbReference type="GO" id="GO:0008887">
    <property type="term" value="F:glycerate kinase activity"/>
    <property type="evidence" value="ECO:0007669"/>
    <property type="project" value="InterPro"/>
</dbReference>
<dbReference type="Gene3D" id="3.40.50.10180">
    <property type="entry name" value="Glycerate kinase, MOFRL-like N-terminal domain"/>
    <property type="match status" value="1"/>
</dbReference>
<comment type="caution">
    <text evidence="3">The sequence shown here is derived from an EMBL/GenBank/DDBJ whole genome shotgun (WGS) entry which is preliminary data.</text>
</comment>
<dbReference type="PANTHER" id="PTHR12227">
    <property type="entry name" value="GLYCERATE KINASE"/>
    <property type="match status" value="1"/>
</dbReference>
<protein>
    <recommendedName>
        <fullName evidence="5">Glycerate kinase</fullName>
    </recommendedName>
</protein>
<evidence type="ECO:0000313" key="4">
    <source>
        <dbReference type="Proteomes" id="UP000176273"/>
    </source>
</evidence>
<dbReference type="Pfam" id="PF13660">
    <property type="entry name" value="DUF4147"/>
    <property type="match status" value="1"/>
</dbReference>
<dbReference type="InterPro" id="IPR037035">
    <property type="entry name" value="GK-like_C_sf"/>
</dbReference>
<dbReference type="Gene3D" id="3.40.1480.10">
    <property type="entry name" value="MOFRL domain"/>
    <property type="match status" value="1"/>
</dbReference>
<proteinExistence type="predicted"/>
<dbReference type="EMBL" id="MFKH01000013">
    <property type="protein sequence ID" value="OGG37413.1"/>
    <property type="molecule type" value="Genomic_DNA"/>
</dbReference>
<dbReference type="SUPFAM" id="SSF82544">
    <property type="entry name" value="GckA/TtuD-like"/>
    <property type="match status" value="1"/>
</dbReference>
<evidence type="ECO:0000313" key="3">
    <source>
        <dbReference type="EMBL" id="OGG37413.1"/>
    </source>
</evidence>
<dbReference type="InterPro" id="IPR007835">
    <property type="entry name" value="MOFRL"/>
</dbReference>
<dbReference type="AlphaFoldDB" id="A0A1F6BKP0"/>
<feature type="domain" description="MOFRL" evidence="1">
    <location>
        <begin position="326"/>
        <end position="427"/>
    </location>
</feature>
<dbReference type="Pfam" id="PF05161">
    <property type="entry name" value="MOFRL"/>
    <property type="match status" value="1"/>
</dbReference>
<evidence type="ECO:0000259" key="1">
    <source>
        <dbReference type="Pfam" id="PF05161"/>
    </source>
</evidence>
<sequence length="434" mass="47304">MRQKMRRFVRNSRALRKNKLRTAAVRIFEAGLKAVEPARAVAKRVRVTRTGVTIDDFEFLFGKSGRVFVVAVGKCAASAGRALEKVLGRSLTGGVVADIAEDASFRKLRYFKGTHPTPSAQNREASEAIITLLRNLTEEDAVLFVVSGGGSALLYNSDDISPEEEARMMQRLSREGATIVEMNTIRKHLSTCRGGNLAKYAYPARSAALIISDIPSNDIQFVASGPTVRDTTTVQEAAAILEKYRVLETCDVPHCRLLETPKEDKYFQNMRNILFLSHMEALQAMKEEAERLGLAADVCGACVVGESRTIGALMTEGLHKAAPHSALLYGGETTVVLRGEGKGGRNQEFVLSALPHLREGELIASVASDGWDNTPHAGALGDVLTRRRAEELGLNPHDFLERNDSFTFFEAVGDAVLTGRLGSNVADLFVALKE</sequence>
<accession>A0A1F6BKP0</accession>
<organism evidence="3 4">
    <name type="scientific">Candidatus Jorgensenbacteria bacterium GWA1_54_12</name>
    <dbReference type="NCBI Taxonomy" id="1798468"/>
    <lineage>
        <taxon>Bacteria</taxon>
        <taxon>Candidatus Joergenseniibacteriota</taxon>
    </lineage>
</organism>
<dbReference type="GO" id="GO:0005737">
    <property type="term" value="C:cytoplasm"/>
    <property type="evidence" value="ECO:0007669"/>
    <property type="project" value="TreeGrafter"/>
</dbReference>
<feature type="domain" description="MOFRL-associated" evidence="2">
    <location>
        <begin position="24"/>
        <end position="249"/>
    </location>
</feature>